<gene>
    <name evidence="2" type="ORF">AB5J52_01260</name>
</gene>
<dbReference type="Gene3D" id="1.10.10.10">
    <property type="entry name" value="Winged helix-like DNA-binding domain superfamily/Winged helix DNA-binding domain"/>
    <property type="match status" value="1"/>
</dbReference>
<dbReference type="InterPro" id="IPR036388">
    <property type="entry name" value="WH-like_DNA-bd_sf"/>
</dbReference>
<dbReference type="RefSeq" id="WP_369220748.1">
    <property type="nucleotide sequence ID" value="NZ_CP163441.1"/>
</dbReference>
<feature type="region of interest" description="Disordered" evidence="1">
    <location>
        <begin position="168"/>
        <end position="212"/>
    </location>
</feature>
<accession>A0AB39QEC6</accession>
<dbReference type="AlphaFoldDB" id="A0AB39QEC6"/>
<evidence type="ECO:0000256" key="1">
    <source>
        <dbReference type="SAM" id="MobiDB-lite"/>
    </source>
</evidence>
<organism evidence="2">
    <name type="scientific">Streptomyces sp. R39</name>
    <dbReference type="NCBI Taxonomy" id="3238631"/>
    <lineage>
        <taxon>Bacteria</taxon>
        <taxon>Bacillati</taxon>
        <taxon>Actinomycetota</taxon>
        <taxon>Actinomycetes</taxon>
        <taxon>Kitasatosporales</taxon>
        <taxon>Streptomycetaceae</taxon>
        <taxon>Streptomyces</taxon>
    </lineage>
</organism>
<evidence type="ECO:0000313" key="2">
    <source>
        <dbReference type="EMBL" id="XDQ41004.1"/>
    </source>
</evidence>
<feature type="compositionally biased region" description="Basic residues" evidence="1">
    <location>
        <begin position="203"/>
        <end position="212"/>
    </location>
</feature>
<protein>
    <recommendedName>
        <fullName evidence="3">HTH luxR-type domain-containing protein</fullName>
    </recommendedName>
</protein>
<name>A0AB39QEC6_9ACTN</name>
<evidence type="ECO:0008006" key="3">
    <source>
        <dbReference type="Google" id="ProtNLM"/>
    </source>
</evidence>
<sequence length="212" mass="23536">MHDVVARHAYTDLMHTALGRPDLRQARALHTRATRTHLAALSPDTALLVHHSDALLAAHENSPDAAGLFGRAHKAAAHSTRPFDRARLHLDHGTWLRRQRDTAAARTHLRTAHDTFTRLQATPWQHLAGAELRAVGISTKDHAQTTRAVPDLPPMSAQEERIARLAAQGLSNREISGRLPLPPDRRLPPLQGLPPPRDQFPPRTRRRPARVG</sequence>
<proteinExistence type="predicted"/>
<dbReference type="EMBL" id="CP163441">
    <property type="protein sequence ID" value="XDQ41004.1"/>
    <property type="molecule type" value="Genomic_DNA"/>
</dbReference>
<reference evidence="2" key="1">
    <citation type="submission" date="2024-07" db="EMBL/GenBank/DDBJ databases">
        <authorList>
            <person name="Yu S.T."/>
        </authorList>
    </citation>
    <scope>NUCLEOTIDE SEQUENCE</scope>
    <source>
        <strain evidence="2">R39</strain>
    </source>
</reference>